<dbReference type="AlphaFoldDB" id="A0A9X4H264"/>
<dbReference type="InterPro" id="IPR054467">
    <property type="entry name" value="YkoP-like_dom"/>
</dbReference>
<organism evidence="2 3">
    <name type="scientific">Pelotomaculum isophthalicicum JI</name>
    <dbReference type="NCBI Taxonomy" id="947010"/>
    <lineage>
        <taxon>Bacteria</taxon>
        <taxon>Bacillati</taxon>
        <taxon>Bacillota</taxon>
        <taxon>Clostridia</taxon>
        <taxon>Eubacteriales</taxon>
        <taxon>Desulfotomaculaceae</taxon>
        <taxon>Pelotomaculum</taxon>
    </lineage>
</organism>
<name>A0A9X4H264_9FIRM</name>
<dbReference type="PANTHER" id="PTHR10587:SF137">
    <property type="entry name" value="4-DEOXY-4-FORMAMIDO-L-ARABINOSE-PHOSPHOUNDECAPRENOL DEFORMYLASE ARND-RELATED"/>
    <property type="match status" value="1"/>
</dbReference>
<dbReference type="InterPro" id="IPR050248">
    <property type="entry name" value="Polysacc_deacetylase_ArnD"/>
</dbReference>
<dbReference type="Pfam" id="PF01522">
    <property type="entry name" value="Polysacc_deac_1"/>
    <property type="match status" value="1"/>
</dbReference>
<dbReference type="SUPFAM" id="SSF88713">
    <property type="entry name" value="Glycoside hydrolase/deacetylase"/>
    <property type="match status" value="1"/>
</dbReference>
<protein>
    <submittedName>
        <fullName evidence="2">Polysaccharide deacetylase family protein</fullName>
    </submittedName>
</protein>
<dbReference type="Gene3D" id="3.20.20.370">
    <property type="entry name" value="Glycoside hydrolase/deacetylase"/>
    <property type="match status" value="1"/>
</dbReference>
<dbReference type="Pfam" id="PF22790">
    <property type="entry name" value="YkoP"/>
    <property type="match status" value="1"/>
</dbReference>
<proteinExistence type="predicted"/>
<comment type="caution">
    <text evidence="2">The sequence shown here is derived from an EMBL/GenBank/DDBJ whole genome shotgun (WGS) entry which is preliminary data.</text>
</comment>
<dbReference type="InterPro" id="IPR011330">
    <property type="entry name" value="Glyco_hydro/deAcase_b/a-brl"/>
</dbReference>
<sequence length="438" mass="49994">MEPYFAKILLIILIVYIVAPTVLTRFGQVGVISRATKGKGTVVLTFDDGPDPRYTPQILDILNRHQVKASFFITGAKAKLYPDLIKQITSAGHEIGNHGFRHKAAWLLGPRATITEITDTNRVLEELTGKKPIYFRPCWGLYNLSSLWYYWSRGLKVVLWTYMSWDWAKHATPESITRRVLNKLRDGVILIFHDSDSAPGAAPGGPDRVIAALPQILEGITLRGLRVAPLEEIMAGKNNGSAAKRMVIFLWSFVDRIIRLLSGIKDIKDDQSFIWRLALRRYHGQEWLMKDGSLLKKGDYYIEIHINNDLLLKLLGEHSSTERIAVIAMREVRHSLPKLARLMKDDKRYGKAKLLLGITLLHRGTVRLGFTTYELKPGLFRMFTGWYENLLLSLFHPGGFKNSKTYREKLSPKYVVMTRQELMRRYPPAGIPETVAPR</sequence>
<dbReference type="RefSeq" id="WP_277443964.1">
    <property type="nucleotide sequence ID" value="NZ_JAKOAV010000016.1"/>
</dbReference>
<evidence type="ECO:0000259" key="1">
    <source>
        <dbReference type="PROSITE" id="PS51677"/>
    </source>
</evidence>
<dbReference type="GO" id="GO:0005975">
    <property type="term" value="P:carbohydrate metabolic process"/>
    <property type="evidence" value="ECO:0007669"/>
    <property type="project" value="InterPro"/>
</dbReference>
<evidence type="ECO:0000313" key="3">
    <source>
        <dbReference type="Proteomes" id="UP001154312"/>
    </source>
</evidence>
<dbReference type="Proteomes" id="UP001154312">
    <property type="component" value="Unassembled WGS sequence"/>
</dbReference>
<dbReference type="InterPro" id="IPR002509">
    <property type="entry name" value="NODB_dom"/>
</dbReference>
<gene>
    <name evidence="2" type="ORF">L7E55_09695</name>
</gene>
<keyword evidence="3" id="KW-1185">Reference proteome</keyword>
<dbReference type="GO" id="GO:0016810">
    <property type="term" value="F:hydrolase activity, acting on carbon-nitrogen (but not peptide) bonds"/>
    <property type="evidence" value="ECO:0007669"/>
    <property type="project" value="InterPro"/>
</dbReference>
<dbReference type="PANTHER" id="PTHR10587">
    <property type="entry name" value="GLYCOSYL TRANSFERASE-RELATED"/>
    <property type="match status" value="1"/>
</dbReference>
<dbReference type="CDD" id="cd10959">
    <property type="entry name" value="CE4_NodB_like_3"/>
    <property type="match status" value="1"/>
</dbReference>
<reference evidence="2" key="1">
    <citation type="submission" date="2022-02" db="EMBL/GenBank/DDBJ databases">
        <authorList>
            <person name="Leng L."/>
        </authorList>
    </citation>
    <scope>NUCLEOTIDE SEQUENCE</scope>
    <source>
        <strain evidence="2">JI</strain>
    </source>
</reference>
<accession>A0A9X4H264</accession>
<feature type="domain" description="NodB homology" evidence="1">
    <location>
        <begin position="40"/>
        <end position="228"/>
    </location>
</feature>
<dbReference type="EMBL" id="JAKOAV010000016">
    <property type="protein sequence ID" value="MDF9408625.1"/>
    <property type="molecule type" value="Genomic_DNA"/>
</dbReference>
<dbReference type="PROSITE" id="PS51677">
    <property type="entry name" value="NODB"/>
    <property type="match status" value="1"/>
</dbReference>
<evidence type="ECO:0000313" key="2">
    <source>
        <dbReference type="EMBL" id="MDF9408625.1"/>
    </source>
</evidence>